<comment type="caution">
    <text evidence="1">The sequence shown here is derived from an EMBL/GenBank/DDBJ whole genome shotgun (WGS) entry which is preliminary data.</text>
</comment>
<dbReference type="OrthoDB" id="119753at2"/>
<dbReference type="RefSeq" id="WP_117298859.1">
    <property type="nucleotide sequence ID" value="NZ_QVQT02000003.1"/>
</dbReference>
<gene>
    <name evidence="1" type="ORF">D0Y96_07980</name>
</gene>
<organism evidence="1 2">
    <name type="scientific">Paracidobacterium acidisoli</name>
    <dbReference type="NCBI Taxonomy" id="2303751"/>
    <lineage>
        <taxon>Bacteria</taxon>
        <taxon>Pseudomonadati</taxon>
        <taxon>Acidobacteriota</taxon>
        <taxon>Terriglobia</taxon>
        <taxon>Terriglobales</taxon>
        <taxon>Acidobacteriaceae</taxon>
        <taxon>Paracidobacterium</taxon>
    </lineage>
</organism>
<evidence type="ECO:0000313" key="2">
    <source>
        <dbReference type="Proteomes" id="UP000264702"/>
    </source>
</evidence>
<dbReference type="EMBL" id="QVQT01000003">
    <property type="protein sequence ID" value="RFU16689.1"/>
    <property type="molecule type" value="Genomic_DNA"/>
</dbReference>
<proteinExistence type="predicted"/>
<keyword evidence="2" id="KW-1185">Reference proteome</keyword>
<dbReference type="Proteomes" id="UP000264702">
    <property type="component" value="Unassembled WGS sequence"/>
</dbReference>
<sequence>MRRTIFTVMVVIGLAGTLLAQLAEQAEAGEHTLPNGSAVHYHIRLLPPASFPELPPGVKQQLVLRHCMIPQTYEARAPENVIHGAFERKGSSDWAVLCSQNGTSALLVFFGDAVEKPMTLRAQPDNEWLGAEYAGAMYGSAWGIAARSADTMHGRQVDAFDHDGIEDAHLERSSVIHYYQDGKWLARASGDQASL</sequence>
<evidence type="ECO:0000313" key="1">
    <source>
        <dbReference type="EMBL" id="RFU16689.1"/>
    </source>
</evidence>
<protein>
    <submittedName>
        <fullName evidence="1">Uncharacterized protein</fullName>
    </submittedName>
</protein>
<dbReference type="AlphaFoldDB" id="A0A372IPK8"/>
<name>A0A372IPK8_9BACT</name>
<accession>A0A372IPK8</accession>
<reference evidence="1 2" key="1">
    <citation type="submission" date="2018-08" db="EMBL/GenBank/DDBJ databases">
        <title>Acidipila sp. 4G-K13, an acidobacterium isolated from forest soil.</title>
        <authorList>
            <person name="Gao Z.-H."/>
            <person name="Qiu L.-H."/>
        </authorList>
    </citation>
    <scope>NUCLEOTIDE SEQUENCE [LARGE SCALE GENOMIC DNA]</scope>
    <source>
        <strain evidence="1 2">4G-K13</strain>
    </source>
</reference>